<proteinExistence type="predicted"/>
<name>A0A6B2L109_9EUKA</name>
<dbReference type="PANTHER" id="PTHR13069">
    <property type="entry name" value="ALKYLATED DNA REPAIR PROTEIN ALKB HOMOLOG 8"/>
    <property type="match status" value="1"/>
</dbReference>
<dbReference type="InterPro" id="IPR037151">
    <property type="entry name" value="AlkB-like_sf"/>
</dbReference>
<protein>
    <recommendedName>
        <fullName evidence="5">Fe2OG dioxygenase domain-containing protein</fullName>
    </recommendedName>
</protein>
<dbReference type="PANTHER" id="PTHR13069:SF21">
    <property type="entry name" value="ALKYLATED DNA REPAIR PROTEIN ALKB HOMOLOG 8"/>
    <property type="match status" value="1"/>
</dbReference>
<evidence type="ECO:0000256" key="2">
    <source>
        <dbReference type="ARBA" id="ARBA00022679"/>
    </source>
</evidence>
<dbReference type="EMBL" id="GIBP01001622">
    <property type="protein sequence ID" value="NDV30591.1"/>
    <property type="molecule type" value="Transcribed_RNA"/>
</dbReference>
<dbReference type="InterPro" id="IPR027450">
    <property type="entry name" value="AlkB-like"/>
</dbReference>
<keyword evidence="2" id="KW-0808">Transferase</keyword>
<dbReference type="SUPFAM" id="SSF53335">
    <property type="entry name" value="S-adenosyl-L-methionine-dependent methyltransferases"/>
    <property type="match status" value="1"/>
</dbReference>
<evidence type="ECO:0000256" key="1">
    <source>
        <dbReference type="ARBA" id="ARBA00022603"/>
    </source>
</evidence>
<dbReference type="PROSITE" id="PS51471">
    <property type="entry name" value="FE2OG_OXY"/>
    <property type="match status" value="1"/>
</dbReference>
<dbReference type="GO" id="GO:0005634">
    <property type="term" value="C:nucleus"/>
    <property type="evidence" value="ECO:0007669"/>
    <property type="project" value="TreeGrafter"/>
</dbReference>
<dbReference type="CDD" id="cd02440">
    <property type="entry name" value="AdoMet_MTases"/>
    <property type="match status" value="1"/>
</dbReference>
<dbReference type="GO" id="GO:0030488">
    <property type="term" value="P:tRNA methylation"/>
    <property type="evidence" value="ECO:0007669"/>
    <property type="project" value="TreeGrafter"/>
</dbReference>
<keyword evidence="1" id="KW-0489">Methyltransferase</keyword>
<dbReference type="Pfam" id="PF13532">
    <property type="entry name" value="2OG-FeII_Oxy_2"/>
    <property type="match status" value="1"/>
</dbReference>
<organism evidence="6">
    <name type="scientific">Arcella intermedia</name>
    <dbReference type="NCBI Taxonomy" id="1963864"/>
    <lineage>
        <taxon>Eukaryota</taxon>
        <taxon>Amoebozoa</taxon>
        <taxon>Tubulinea</taxon>
        <taxon>Elardia</taxon>
        <taxon>Arcellinida</taxon>
        <taxon>Sphaerothecina</taxon>
        <taxon>Arcellidae</taxon>
        <taxon>Arcella</taxon>
    </lineage>
</organism>
<dbReference type="GO" id="GO:0000049">
    <property type="term" value="F:tRNA binding"/>
    <property type="evidence" value="ECO:0007669"/>
    <property type="project" value="TreeGrafter"/>
</dbReference>
<dbReference type="GO" id="GO:0008757">
    <property type="term" value="F:S-adenosylmethionine-dependent methyltransferase activity"/>
    <property type="evidence" value="ECO:0007669"/>
    <property type="project" value="InterPro"/>
</dbReference>
<evidence type="ECO:0000256" key="3">
    <source>
        <dbReference type="ARBA" id="ARBA00022833"/>
    </source>
</evidence>
<dbReference type="FunFam" id="3.40.50.150:FF:000195">
    <property type="entry name" value="Methyltransferase domain containing protein"/>
    <property type="match status" value="1"/>
</dbReference>
<dbReference type="InterPro" id="IPR005123">
    <property type="entry name" value="Oxoglu/Fe-dep_dioxygenase_dom"/>
</dbReference>
<dbReference type="Gene3D" id="2.60.120.590">
    <property type="entry name" value="Alpha-ketoglutarate-dependent dioxygenase AlkB-like"/>
    <property type="match status" value="1"/>
</dbReference>
<dbReference type="GO" id="GO:0005737">
    <property type="term" value="C:cytoplasm"/>
    <property type="evidence" value="ECO:0007669"/>
    <property type="project" value="TreeGrafter"/>
</dbReference>
<dbReference type="GO" id="GO:0106335">
    <property type="term" value="F:tRNA (5-carboxymethyluridine(34)-5-O)-methyltransferase activity"/>
    <property type="evidence" value="ECO:0007669"/>
    <property type="project" value="TreeGrafter"/>
</dbReference>
<dbReference type="Gene3D" id="3.40.50.150">
    <property type="entry name" value="Vaccinia Virus protein VP39"/>
    <property type="match status" value="1"/>
</dbReference>
<dbReference type="InterPro" id="IPR029063">
    <property type="entry name" value="SAM-dependent_MTases_sf"/>
</dbReference>
<reference evidence="6" key="1">
    <citation type="journal article" date="2020" name="J. Eukaryot. Microbiol.">
        <title>De novo Sequencing, Assembly and Annotation of the Transcriptome for the Free-Living Testate Amoeba Arcella intermedia.</title>
        <authorList>
            <person name="Ribeiro G.M."/>
            <person name="Porfirio-Sousa A.L."/>
            <person name="Maurer-Alcala X.X."/>
            <person name="Katz L.A."/>
            <person name="Lahr D.J.G."/>
        </authorList>
    </citation>
    <scope>NUCLEOTIDE SEQUENCE</scope>
</reference>
<feature type="domain" description="Fe2OG dioxygenase" evidence="5">
    <location>
        <begin position="198"/>
        <end position="299"/>
    </location>
</feature>
<dbReference type="AlphaFoldDB" id="A0A6B2L109"/>
<evidence type="ECO:0000313" key="6">
    <source>
        <dbReference type="EMBL" id="NDV30591.1"/>
    </source>
</evidence>
<evidence type="ECO:0000256" key="4">
    <source>
        <dbReference type="ARBA" id="ARBA00022884"/>
    </source>
</evidence>
<evidence type="ECO:0000259" key="5">
    <source>
        <dbReference type="PROSITE" id="PS51471"/>
    </source>
</evidence>
<dbReference type="SUPFAM" id="SSF51197">
    <property type="entry name" value="Clavaminate synthase-like"/>
    <property type="match status" value="1"/>
</dbReference>
<sequence length="552" mass="63339">MKHKLARAMEVIAKHEEKERNELFSDLPSRYMFLANFGPVSGIKQEQVISFFQKQDGFERVITPRNNRPYLVLQFSTPETASSCHAKLHTTTVDEWSDKVILLFYAKSAPAQDESYKSIPGLILIPDFITPEQELHIYQQIQSSEPSFELLNLRSVKHWGYKFNYHTNHVDPGKIEQLPPFSDEIIESVMQLGKVESRPDQLTVNVYEPGAGIPSHVETHSDFEDGVISLSLLSQTVMNFKHPDGESFEVLLPPRSLLIMTKEARFLWSHGIPARKTDLIDGALVERKKRVSLTFRKVRASPCNCPYHAQCDSWLSTPVGTKEHNTKIEDKFVKEIYDTIAPHFSDTRHKPWPKINTFLEGLPAGSLVCDVGSGNGKYLGTNPNIVKIGNDQSLKLIEIARERGFEVNACNNLYIPYRSSLFDVVLSIAVVHHFSTVDHRIQALKELTRILRPGGKLLVYVWAMEQEAGKRKFGQQDIMVPWHMEKLKYDPNEHAQEEKEVEKHEKKFMVYQRYYHVFRKGELKELVEGLPGMVVEEEGFDHANWTVIARKC</sequence>
<dbReference type="InterPro" id="IPR013216">
    <property type="entry name" value="Methyltransf_11"/>
</dbReference>
<accession>A0A6B2L109</accession>
<keyword evidence="3" id="KW-0862">Zinc</keyword>
<dbReference type="GO" id="GO:0002098">
    <property type="term" value="P:tRNA wobble uridine modification"/>
    <property type="evidence" value="ECO:0007669"/>
    <property type="project" value="TreeGrafter"/>
</dbReference>
<dbReference type="InterPro" id="IPR051422">
    <property type="entry name" value="AlkB_tRNA_MeTrf/Diox"/>
</dbReference>
<keyword evidence="4" id="KW-0694">RNA-binding</keyword>
<dbReference type="Pfam" id="PF08241">
    <property type="entry name" value="Methyltransf_11"/>
    <property type="match status" value="1"/>
</dbReference>